<accession>A0AAD1QWY4</accession>
<dbReference type="EMBL" id="OW240912">
    <property type="protein sequence ID" value="CAH2219134.1"/>
    <property type="molecule type" value="Genomic_DNA"/>
</dbReference>
<protein>
    <submittedName>
        <fullName evidence="3">Uncharacterized protein</fullName>
    </submittedName>
</protein>
<proteinExistence type="predicted"/>
<sequence>MTTHNVYHEFRQERRKKINALFHQQSNDVDSMLTKKFFQLENLLEKETRKWWEITSLEQYLASDLIPRGLRIIKMPAYGVEDKVLMEEWSQASDDCSKKYMQSLIDFQKRSLKNIEDEINTLEGEITKHKDTKTIEIKYKNLKDKITFVDDKVSTTKSSKFRRDQDDYKSGKIRNWSRNTTRHADWNKKQGVLSRKTVEYSHHRDFIQEPKRHPVRQFHPRDQYSSHSSPRPDREPFSSSSAFLDKGLDQRKRHPNQYPNTRNRFQVLESPRKKRLYTELEEEDNTPPQKATYKSH</sequence>
<evidence type="ECO:0000256" key="2">
    <source>
        <dbReference type="SAM" id="MobiDB-lite"/>
    </source>
</evidence>
<organism evidence="3 4">
    <name type="scientific">Pelobates cultripes</name>
    <name type="common">Western spadefoot toad</name>
    <dbReference type="NCBI Taxonomy" id="61616"/>
    <lineage>
        <taxon>Eukaryota</taxon>
        <taxon>Metazoa</taxon>
        <taxon>Chordata</taxon>
        <taxon>Craniata</taxon>
        <taxon>Vertebrata</taxon>
        <taxon>Euteleostomi</taxon>
        <taxon>Amphibia</taxon>
        <taxon>Batrachia</taxon>
        <taxon>Anura</taxon>
        <taxon>Pelobatoidea</taxon>
        <taxon>Pelobatidae</taxon>
        <taxon>Pelobates</taxon>
    </lineage>
</organism>
<dbReference type="AlphaFoldDB" id="A0AAD1QWY4"/>
<gene>
    <name evidence="3" type="ORF">PECUL_23A009803</name>
</gene>
<feature type="compositionally biased region" description="Polar residues" evidence="2">
    <location>
        <begin position="286"/>
        <end position="296"/>
    </location>
</feature>
<evidence type="ECO:0000256" key="1">
    <source>
        <dbReference type="SAM" id="Coils"/>
    </source>
</evidence>
<feature type="coiled-coil region" evidence="1">
    <location>
        <begin position="105"/>
        <end position="132"/>
    </location>
</feature>
<evidence type="ECO:0000313" key="3">
    <source>
        <dbReference type="EMBL" id="CAH2219134.1"/>
    </source>
</evidence>
<keyword evidence="4" id="KW-1185">Reference proteome</keyword>
<feature type="compositionally biased region" description="Basic and acidic residues" evidence="2">
    <location>
        <begin position="219"/>
        <end position="236"/>
    </location>
</feature>
<reference evidence="3" key="1">
    <citation type="submission" date="2022-03" db="EMBL/GenBank/DDBJ databases">
        <authorList>
            <person name="Alioto T."/>
            <person name="Alioto T."/>
            <person name="Gomez Garrido J."/>
        </authorList>
    </citation>
    <scope>NUCLEOTIDE SEQUENCE</scope>
</reference>
<keyword evidence="1" id="KW-0175">Coiled coil</keyword>
<evidence type="ECO:0000313" key="4">
    <source>
        <dbReference type="Proteomes" id="UP001295444"/>
    </source>
</evidence>
<feature type="region of interest" description="Disordered" evidence="2">
    <location>
        <begin position="205"/>
        <end position="296"/>
    </location>
</feature>
<name>A0AAD1QWY4_PELCU</name>
<dbReference type="Proteomes" id="UP001295444">
    <property type="component" value="Chromosome 01"/>
</dbReference>